<proteinExistence type="predicted"/>
<feature type="region of interest" description="Disordered" evidence="1">
    <location>
        <begin position="1"/>
        <end position="25"/>
    </location>
</feature>
<dbReference type="EMBL" id="JAGFBS010000045">
    <property type="protein sequence ID" value="KAG6370695.1"/>
    <property type="molecule type" value="Genomic_DNA"/>
</dbReference>
<keyword evidence="3" id="KW-1185">Reference proteome</keyword>
<accession>A0A8I2YF35</accession>
<comment type="caution">
    <text evidence="2">The sequence shown here is derived from an EMBL/GenBank/DDBJ whole genome shotgun (WGS) entry which is preliminary data.</text>
</comment>
<organism evidence="2 3">
    <name type="scientific">Boletus reticuloceps</name>
    <dbReference type="NCBI Taxonomy" id="495285"/>
    <lineage>
        <taxon>Eukaryota</taxon>
        <taxon>Fungi</taxon>
        <taxon>Dikarya</taxon>
        <taxon>Basidiomycota</taxon>
        <taxon>Agaricomycotina</taxon>
        <taxon>Agaricomycetes</taxon>
        <taxon>Agaricomycetidae</taxon>
        <taxon>Boletales</taxon>
        <taxon>Boletineae</taxon>
        <taxon>Boletaceae</taxon>
        <taxon>Boletoideae</taxon>
        <taxon>Boletus</taxon>
    </lineage>
</organism>
<reference evidence="2" key="1">
    <citation type="submission" date="2021-03" db="EMBL/GenBank/DDBJ databases">
        <title>Evolutionary innovations through gain and loss of genes in the ectomycorrhizal Boletales.</title>
        <authorList>
            <person name="Wu G."/>
            <person name="Miyauchi S."/>
            <person name="Morin E."/>
            <person name="Yang Z.-L."/>
            <person name="Xu J."/>
            <person name="Martin F.M."/>
        </authorList>
    </citation>
    <scope>NUCLEOTIDE SEQUENCE</scope>
    <source>
        <strain evidence="2">BR01</strain>
    </source>
</reference>
<evidence type="ECO:0000313" key="2">
    <source>
        <dbReference type="EMBL" id="KAG6370695.1"/>
    </source>
</evidence>
<evidence type="ECO:0000256" key="1">
    <source>
        <dbReference type="SAM" id="MobiDB-lite"/>
    </source>
</evidence>
<evidence type="ECO:0000313" key="3">
    <source>
        <dbReference type="Proteomes" id="UP000683000"/>
    </source>
</evidence>
<dbReference type="Proteomes" id="UP000683000">
    <property type="component" value="Unassembled WGS sequence"/>
</dbReference>
<gene>
    <name evidence="2" type="ORF">JVT61DRAFT_11077</name>
</gene>
<dbReference type="AlphaFoldDB" id="A0A8I2YF35"/>
<name>A0A8I2YF35_9AGAM</name>
<feature type="compositionally biased region" description="Polar residues" evidence="1">
    <location>
        <begin position="9"/>
        <end position="25"/>
    </location>
</feature>
<protein>
    <submittedName>
        <fullName evidence="2">Uncharacterized protein</fullName>
    </submittedName>
</protein>
<sequence>MWENRDKSSTPASVNHSSSTVHRNSIKTTALHSQDAIESTPSHPIPKFQLFQILEFGGAEGGLGIQSSLEYKVKLTQNCLPAHQSDSENIPPTPSLAKSKVWGSVQCSDTCQCAQSIRCPHLPCYTDGHAKYNTMKQQSLVISLSWYHPTSHQVTNEMIASVVHKSVDTELGYIHQCLQYLGPPWDSSLADSLSVAHTPL</sequence>